<comment type="catalytic activity">
    <reaction evidence="1">
        <text>5-amino-6-(5-phospho-D-ribosylamino)uracil + H2O = 5,6-diaminouracil + D-ribose 5-phosphate</text>
        <dbReference type="Rhea" id="RHEA:55020"/>
        <dbReference type="ChEBI" id="CHEBI:15377"/>
        <dbReference type="ChEBI" id="CHEBI:46252"/>
        <dbReference type="ChEBI" id="CHEBI:58453"/>
        <dbReference type="ChEBI" id="CHEBI:78346"/>
    </reaction>
</comment>
<dbReference type="Pfam" id="PF08719">
    <property type="entry name" value="NADAR"/>
    <property type="match status" value="1"/>
</dbReference>
<evidence type="ECO:0000313" key="4">
    <source>
        <dbReference type="EMBL" id="QLJ98862.1"/>
    </source>
</evidence>
<dbReference type="EMBL" id="CP058905">
    <property type="protein sequence ID" value="QLJ98862.1"/>
    <property type="molecule type" value="Genomic_DNA"/>
</dbReference>
<dbReference type="InterPro" id="IPR037238">
    <property type="entry name" value="YbiA-like_sf"/>
</dbReference>
<evidence type="ECO:0000256" key="1">
    <source>
        <dbReference type="ARBA" id="ARBA00000022"/>
    </source>
</evidence>
<dbReference type="Gene3D" id="1.10.357.40">
    <property type="entry name" value="YbiA-like"/>
    <property type="match status" value="1"/>
</dbReference>
<dbReference type="CDD" id="cd15457">
    <property type="entry name" value="NADAR"/>
    <property type="match status" value="1"/>
</dbReference>
<dbReference type="AlphaFoldDB" id="A0A7D6CAK0"/>
<dbReference type="SUPFAM" id="SSF143990">
    <property type="entry name" value="YbiA-like"/>
    <property type="match status" value="1"/>
</dbReference>
<evidence type="ECO:0000259" key="3">
    <source>
        <dbReference type="Pfam" id="PF08719"/>
    </source>
</evidence>
<accession>A0A7D6CAK0</accession>
<organism evidence="4">
    <name type="scientific">Micromonospora carbonacea</name>
    <dbReference type="NCBI Taxonomy" id="47853"/>
    <lineage>
        <taxon>Bacteria</taxon>
        <taxon>Bacillati</taxon>
        <taxon>Actinomycetota</taxon>
        <taxon>Actinomycetes</taxon>
        <taxon>Micromonosporales</taxon>
        <taxon>Micromonosporaceae</taxon>
        <taxon>Micromonospora</taxon>
    </lineage>
</organism>
<evidence type="ECO:0000256" key="2">
    <source>
        <dbReference type="ARBA" id="ARBA00000751"/>
    </source>
</evidence>
<dbReference type="InterPro" id="IPR012816">
    <property type="entry name" value="NADAR"/>
</dbReference>
<proteinExistence type="predicted"/>
<feature type="domain" description="NADAR" evidence="3">
    <location>
        <begin position="28"/>
        <end position="186"/>
    </location>
</feature>
<reference evidence="4" key="1">
    <citation type="submission" date="2020-08" db="EMBL/GenBank/DDBJ databases">
        <title>A bifunctional nitrone conjugated secondary metabolite targeting the ribosome.</title>
        <authorList>
            <person name="Limbrick E.M."/>
            <person name="Graf M."/>
            <person name="Derewacz D.K."/>
            <person name="Nguyen F."/>
            <person name="Spraggins J.M."/>
            <person name="Wieland M."/>
            <person name="Ynigez-Gutierrez A.E."/>
            <person name="Reisman B.J."/>
            <person name="Zinshteyn B."/>
            <person name="McCulloch K."/>
            <person name="Iverson T.M."/>
            <person name="Green R."/>
            <person name="Wilson D.N."/>
            <person name="Bachmann B.O."/>
        </authorList>
    </citation>
    <scope>NUCLEOTIDE SEQUENCE</scope>
    <source>
        <strain evidence="4">Africana</strain>
    </source>
</reference>
<protein>
    <submittedName>
        <fullName evidence="4">NADAR family protein</fullName>
    </submittedName>
</protein>
<gene>
    <name evidence="4" type="ORF">HZU44_01185</name>
</gene>
<sequence length="189" mass="20814">MSQIAFQPRSMAELRTLAAKGARVKYLFFWGHRPQPDGSIGPGCLSQWWPAPFVVNEVRYATAEHYMMVGKARLFGDEATAARMLTVPSPGAVKALGRQVQGFDQTVWDAHRFDLVVAGNVAKFGQHPELRKYLARTGNRILAEASPVDRIWGIGLAATDPRTCNPAQWRGLNLLGFALMHARAQLATG</sequence>
<dbReference type="NCBIfam" id="TIGR02464">
    <property type="entry name" value="ribofla_fusion"/>
    <property type="match status" value="1"/>
</dbReference>
<comment type="catalytic activity">
    <reaction evidence="2">
        <text>2,5-diamino-6-hydroxy-4-(5-phosphoribosylamino)-pyrimidine + H2O = 2,5,6-triamino-4-hydroxypyrimidine + D-ribose 5-phosphate</text>
        <dbReference type="Rhea" id="RHEA:23436"/>
        <dbReference type="ChEBI" id="CHEBI:15377"/>
        <dbReference type="ChEBI" id="CHEBI:58614"/>
        <dbReference type="ChEBI" id="CHEBI:78346"/>
        <dbReference type="ChEBI" id="CHEBI:137796"/>
    </reaction>
</comment>
<name>A0A7D6CAK0_9ACTN</name>